<gene>
    <name evidence="2" type="ORF">LYPA_23C016019</name>
</gene>
<dbReference type="Proteomes" id="UP000386466">
    <property type="component" value="Unassembled WGS sequence"/>
</dbReference>
<evidence type="ECO:0000313" key="2">
    <source>
        <dbReference type="EMBL" id="VFV33647.1"/>
    </source>
</evidence>
<sequence length="99" mass="11301">MAKVSGVIEKPEESLADFYERLCEAFTVCTPFDSEAPQNQRMVNIAFVGQAQSDIRQKFQKLNGFTGKITTKLLEITNKVFVNQDQAARKEANRRMKQK</sequence>
<dbReference type="EMBL" id="CAAGRJ010018371">
    <property type="protein sequence ID" value="VFV33647.1"/>
    <property type="molecule type" value="Genomic_DNA"/>
</dbReference>
<dbReference type="InterPro" id="IPR003036">
    <property type="entry name" value="Gag_P30"/>
</dbReference>
<evidence type="ECO:0000313" key="3">
    <source>
        <dbReference type="Proteomes" id="UP000386466"/>
    </source>
</evidence>
<evidence type="ECO:0000259" key="1">
    <source>
        <dbReference type="Pfam" id="PF02093"/>
    </source>
</evidence>
<feature type="non-terminal residue" evidence="2">
    <location>
        <position position="99"/>
    </location>
</feature>
<dbReference type="PANTHER" id="PTHR33166">
    <property type="entry name" value="GAG_P30 DOMAIN-CONTAINING PROTEIN"/>
    <property type="match status" value="1"/>
</dbReference>
<dbReference type="AlphaFoldDB" id="A0A485NM25"/>
<accession>A0A485NM25</accession>
<name>A0A485NM25_LYNPA</name>
<keyword evidence="3" id="KW-1185">Reference proteome</keyword>
<proteinExistence type="predicted"/>
<reference evidence="2 3" key="1">
    <citation type="submission" date="2019-01" db="EMBL/GenBank/DDBJ databases">
        <authorList>
            <person name="Alioto T."/>
            <person name="Alioto T."/>
        </authorList>
    </citation>
    <scope>NUCLEOTIDE SEQUENCE [LARGE SCALE GENOMIC DNA]</scope>
</reference>
<protein>
    <recommendedName>
        <fullName evidence="1">Core shell protein Gag P30 domain-containing protein</fullName>
    </recommendedName>
</protein>
<feature type="domain" description="Core shell protein Gag P30" evidence="1">
    <location>
        <begin position="1"/>
        <end position="81"/>
    </location>
</feature>
<dbReference type="GO" id="GO:0019068">
    <property type="term" value="P:virion assembly"/>
    <property type="evidence" value="ECO:0007669"/>
    <property type="project" value="InterPro"/>
</dbReference>
<dbReference type="Pfam" id="PF02093">
    <property type="entry name" value="Gag_p30"/>
    <property type="match status" value="1"/>
</dbReference>
<organism evidence="2 3">
    <name type="scientific">Lynx pardinus</name>
    <name type="common">Iberian lynx</name>
    <name type="synonym">Felis pardina</name>
    <dbReference type="NCBI Taxonomy" id="191816"/>
    <lineage>
        <taxon>Eukaryota</taxon>
        <taxon>Metazoa</taxon>
        <taxon>Chordata</taxon>
        <taxon>Craniata</taxon>
        <taxon>Vertebrata</taxon>
        <taxon>Euteleostomi</taxon>
        <taxon>Mammalia</taxon>
        <taxon>Eutheria</taxon>
        <taxon>Laurasiatheria</taxon>
        <taxon>Carnivora</taxon>
        <taxon>Feliformia</taxon>
        <taxon>Felidae</taxon>
        <taxon>Felinae</taxon>
        <taxon>Lynx</taxon>
    </lineage>
</organism>
<dbReference type="InterPro" id="IPR050462">
    <property type="entry name" value="Retroviral_Gag-Pol_poly"/>
</dbReference>